<dbReference type="InterPro" id="IPR007430">
    <property type="entry name" value="VirB8"/>
</dbReference>
<evidence type="ECO:0000256" key="5">
    <source>
        <dbReference type="SAM" id="Phobius"/>
    </source>
</evidence>
<name>A0A848FFA6_9BURK</name>
<evidence type="ECO:0000313" key="7">
    <source>
        <dbReference type="EMBL" id="NML17009.1"/>
    </source>
</evidence>
<sequence length="249" mass="27822">MSSFKDAVVRARVTASRIKYLFINRPDTDTENPYLNARRTWNLHVGAAIYSRFVWQIMGLLGMLIGLGAVGGMYDLAKSSKYLPYLYAVNRANEVQALGPAHLVSVTDPGVQMAEMKRFVEDWRLVTPDVAVQNKAIERVYSKLIADAAATAKFSGWFQENTPAKRAEKVVVNTQSMTGVWQSKDTVQLDWEETTHDRSGAPVGKPVLWRAMLTVRHIEPTADTSAKEMDLNPARVFVTDGSWTQIATK</sequence>
<dbReference type="InterPro" id="IPR035658">
    <property type="entry name" value="TrbF"/>
</dbReference>
<evidence type="ECO:0000256" key="3">
    <source>
        <dbReference type="ARBA" id="ARBA00022989"/>
    </source>
</evidence>
<evidence type="ECO:0000256" key="2">
    <source>
        <dbReference type="ARBA" id="ARBA00022692"/>
    </source>
</evidence>
<protein>
    <submittedName>
        <fullName evidence="7">Conjugal transfer protein TrbF</fullName>
    </submittedName>
</protein>
<keyword evidence="2 5" id="KW-0812">Transmembrane</keyword>
<dbReference type="EMBL" id="JABBFW010000014">
    <property type="protein sequence ID" value="NML17009.1"/>
    <property type="molecule type" value="Genomic_DNA"/>
</dbReference>
<evidence type="ECO:0000259" key="6">
    <source>
        <dbReference type="Pfam" id="PF04335"/>
    </source>
</evidence>
<dbReference type="InterPro" id="IPR032710">
    <property type="entry name" value="NTF2-like_dom_sf"/>
</dbReference>
<dbReference type="Pfam" id="PF04335">
    <property type="entry name" value="VirB8"/>
    <property type="match status" value="1"/>
</dbReference>
<dbReference type="Gene3D" id="3.10.450.230">
    <property type="entry name" value="VirB8 protein"/>
    <property type="match status" value="1"/>
</dbReference>
<dbReference type="GO" id="GO:0016020">
    <property type="term" value="C:membrane"/>
    <property type="evidence" value="ECO:0007669"/>
    <property type="project" value="UniProtKB-SubCell"/>
</dbReference>
<evidence type="ECO:0000256" key="1">
    <source>
        <dbReference type="ARBA" id="ARBA00004167"/>
    </source>
</evidence>
<reference evidence="7 8" key="1">
    <citation type="submission" date="2020-04" db="EMBL/GenBank/DDBJ databases">
        <title>Azohydromonas sp. isolated from soil.</title>
        <authorList>
            <person name="Dahal R.H."/>
        </authorList>
    </citation>
    <scope>NUCLEOTIDE SEQUENCE [LARGE SCALE GENOMIC DNA]</scope>
    <source>
        <strain evidence="7 8">G-1-1-14</strain>
    </source>
</reference>
<feature type="domain" description="Bacterial virulence protein VirB8" evidence="6">
    <location>
        <begin position="37"/>
        <end position="244"/>
    </location>
</feature>
<comment type="caution">
    <text evidence="7">The sequence shown here is derived from an EMBL/GenBank/DDBJ whole genome shotgun (WGS) entry which is preliminary data.</text>
</comment>
<dbReference type="CDD" id="cd16425">
    <property type="entry name" value="TrbF"/>
    <property type="match status" value="1"/>
</dbReference>
<evidence type="ECO:0000313" key="8">
    <source>
        <dbReference type="Proteomes" id="UP000574067"/>
    </source>
</evidence>
<gene>
    <name evidence="7" type="ORF">HHL10_18670</name>
</gene>
<feature type="transmembrane region" description="Helical" evidence="5">
    <location>
        <begin position="53"/>
        <end position="74"/>
    </location>
</feature>
<dbReference type="RefSeq" id="WP_169161910.1">
    <property type="nucleotide sequence ID" value="NZ_JABBFW010000014.1"/>
</dbReference>
<dbReference type="SUPFAM" id="SSF54427">
    <property type="entry name" value="NTF2-like"/>
    <property type="match status" value="1"/>
</dbReference>
<dbReference type="AlphaFoldDB" id="A0A848FFA6"/>
<comment type="subcellular location">
    <subcellularLocation>
        <location evidence="1">Membrane</location>
        <topology evidence="1">Single-pass membrane protein</topology>
    </subcellularLocation>
</comment>
<accession>A0A848FFA6</accession>
<keyword evidence="4 5" id="KW-0472">Membrane</keyword>
<proteinExistence type="predicted"/>
<keyword evidence="8" id="KW-1185">Reference proteome</keyword>
<evidence type="ECO:0000256" key="4">
    <source>
        <dbReference type="ARBA" id="ARBA00023136"/>
    </source>
</evidence>
<dbReference type="Proteomes" id="UP000574067">
    <property type="component" value="Unassembled WGS sequence"/>
</dbReference>
<keyword evidence="3 5" id="KW-1133">Transmembrane helix</keyword>
<organism evidence="7 8">
    <name type="scientific">Azohydromonas caseinilytica</name>
    <dbReference type="NCBI Taxonomy" id="2728836"/>
    <lineage>
        <taxon>Bacteria</taxon>
        <taxon>Pseudomonadati</taxon>
        <taxon>Pseudomonadota</taxon>
        <taxon>Betaproteobacteria</taxon>
        <taxon>Burkholderiales</taxon>
        <taxon>Sphaerotilaceae</taxon>
        <taxon>Azohydromonas</taxon>
    </lineage>
</organism>